<dbReference type="InterPro" id="IPR036179">
    <property type="entry name" value="Ig-like_dom_sf"/>
</dbReference>
<comment type="caution">
    <text evidence="5">Lacks conserved residue(s) required for the propagation of feature annotation.</text>
</comment>
<keyword evidence="3" id="KW-0325">Glycoprotein</keyword>
<evidence type="ECO:0000256" key="7">
    <source>
        <dbReference type="SAM" id="Phobius"/>
    </source>
</evidence>
<dbReference type="Proteomes" id="UP001642483">
    <property type="component" value="Unassembled WGS sequence"/>
</dbReference>
<dbReference type="InterPro" id="IPR052598">
    <property type="entry name" value="IgSF_CEA-related"/>
</dbReference>
<keyword evidence="6" id="KW-0175">Coiled coil</keyword>
<evidence type="ECO:0000256" key="5">
    <source>
        <dbReference type="PROSITE-ProRule" id="PRU00302"/>
    </source>
</evidence>
<keyword evidence="7" id="KW-0472">Membrane</keyword>
<feature type="transmembrane region" description="Helical" evidence="7">
    <location>
        <begin position="564"/>
        <end position="586"/>
    </location>
</feature>
<keyword evidence="10" id="KW-1185">Reference proteome</keyword>
<evidence type="ECO:0000259" key="8">
    <source>
        <dbReference type="PROSITE" id="PS50923"/>
    </source>
</evidence>
<reference evidence="9 10" key="1">
    <citation type="submission" date="2024-02" db="EMBL/GenBank/DDBJ databases">
        <authorList>
            <person name="Daric V."/>
            <person name="Darras S."/>
        </authorList>
    </citation>
    <scope>NUCLEOTIDE SEQUENCE [LARGE SCALE GENOMIC DNA]</scope>
</reference>
<dbReference type="PANTHER" id="PTHR44337">
    <property type="entry name" value="CARCINOEMBRYONIC ANTIGEN-RELATED CELL ADHESION MOLECULE 8"/>
    <property type="match status" value="1"/>
</dbReference>
<dbReference type="InterPro" id="IPR000436">
    <property type="entry name" value="Sushi_SCR_CCP_dom"/>
</dbReference>
<evidence type="ECO:0000313" key="10">
    <source>
        <dbReference type="Proteomes" id="UP001642483"/>
    </source>
</evidence>
<evidence type="ECO:0000313" key="9">
    <source>
        <dbReference type="EMBL" id="CAK8677346.1"/>
    </source>
</evidence>
<sequence length="682" mass="74608">MNFGLDVHCLLIFYELSQIFYFCDAQISSFSPLIPSNVPQAIGSDVDITTIVTTTLLTGSSVVSVLWEFSDETIGAVLINSTGGTSAILNPGSIYASRIDISVGIFASDQFTTTLTIRELLASEDGSTVSISYVLLNASLQLNVQECPSSLPYGVVITSSSRPYRCQATGMFSCPTGDLFYSNGTALPSSDTTCLANAEWSGQDNLQCWSAPDVMIHIEKGRCIQLLREDNMKPISCQAVTPYTEIYNNTGRSLTVTVNVLYGPAYATSHMFASKYFVKMGDDEYLLRSDENLTLLCSSDANPAASCIWTVCGKSCENISSAHTSDCNMDYHLSTNSSISCTASNDYGFALSKMQKVTIVPLTRSVLFGNKQDEISMIANTVTSQTGSNITLSCSISYEDELATEFEIILPNGTIVKQPMLEVVSLTTADAGNYTCVTNDLFESFDASVYVDVQYAPYQATPRSCIWVIKETGFCVISFKSNPGMEFVSLDINEQPALNHGANDVFSNGDKQQYIFTKTKVTSSDEGTYNLMLSSVLPPYNYSIEFDVTVVNIDQLPTPDNTGAIVGGTVAAVALICISVVLALYVTRRQQTTKAKDRLRTSLNTKPHTVHEEYVEFDDHVQSNAKTQEKNAAYENLEKLEEDKNGYLEVNVGDRQTTAANYENTRGEQNYEIIEGLYDGEI</sequence>
<dbReference type="SMART" id="SM00409">
    <property type="entry name" value="IG"/>
    <property type="match status" value="2"/>
</dbReference>
<dbReference type="SUPFAM" id="SSF48726">
    <property type="entry name" value="Immunoglobulin"/>
    <property type="match status" value="1"/>
</dbReference>
<accession>A0ABP0FF31</accession>
<comment type="caution">
    <text evidence="9">The sequence shown here is derived from an EMBL/GenBank/DDBJ whole genome shotgun (WGS) entry which is preliminary data.</text>
</comment>
<evidence type="ECO:0000256" key="2">
    <source>
        <dbReference type="ARBA" id="ARBA00023157"/>
    </source>
</evidence>
<organism evidence="9 10">
    <name type="scientific">Clavelina lepadiformis</name>
    <name type="common">Light-bulb sea squirt</name>
    <name type="synonym">Ascidia lepadiformis</name>
    <dbReference type="NCBI Taxonomy" id="159417"/>
    <lineage>
        <taxon>Eukaryota</taxon>
        <taxon>Metazoa</taxon>
        <taxon>Chordata</taxon>
        <taxon>Tunicata</taxon>
        <taxon>Ascidiacea</taxon>
        <taxon>Aplousobranchia</taxon>
        <taxon>Clavelinidae</taxon>
        <taxon>Clavelina</taxon>
    </lineage>
</organism>
<keyword evidence="7" id="KW-1133">Transmembrane helix</keyword>
<keyword evidence="4" id="KW-0393">Immunoglobulin domain</keyword>
<evidence type="ECO:0000256" key="3">
    <source>
        <dbReference type="ARBA" id="ARBA00023180"/>
    </source>
</evidence>
<name>A0ABP0FF31_CLALP</name>
<protein>
    <recommendedName>
        <fullName evidence="8">Sushi domain-containing protein</fullName>
    </recommendedName>
</protein>
<dbReference type="Gene3D" id="2.60.40.10">
    <property type="entry name" value="Immunoglobulins"/>
    <property type="match status" value="1"/>
</dbReference>
<dbReference type="InterPro" id="IPR003599">
    <property type="entry name" value="Ig_sub"/>
</dbReference>
<feature type="coiled-coil region" evidence="6">
    <location>
        <begin position="623"/>
        <end position="650"/>
    </location>
</feature>
<evidence type="ECO:0000256" key="4">
    <source>
        <dbReference type="ARBA" id="ARBA00023319"/>
    </source>
</evidence>
<dbReference type="InterPro" id="IPR013783">
    <property type="entry name" value="Ig-like_fold"/>
</dbReference>
<keyword evidence="1" id="KW-0732">Signal</keyword>
<evidence type="ECO:0000256" key="1">
    <source>
        <dbReference type="ARBA" id="ARBA00022729"/>
    </source>
</evidence>
<proteinExistence type="predicted"/>
<gene>
    <name evidence="9" type="ORF">CVLEPA_LOCUS6734</name>
</gene>
<dbReference type="PROSITE" id="PS50923">
    <property type="entry name" value="SUSHI"/>
    <property type="match status" value="1"/>
</dbReference>
<dbReference type="EMBL" id="CAWYQH010000046">
    <property type="protein sequence ID" value="CAK8677346.1"/>
    <property type="molecule type" value="Genomic_DNA"/>
</dbReference>
<evidence type="ECO:0000256" key="6">
    <source>
        <dbReference type="SAM" id="Coils"/>
    </source>
</evidence>
<feature type="domain" description="Sushi" evidence="8">
    <location>
        <begin position="145"/>
        <end position="210"/>
    </location>
</feature>
<dbReference type="PANTHER" id="PTHR44337:SF20">
    <property type="entry name" value="CARCINOEMBRYONIC ANTIGEN-RELATED CELL ADHESION MOLECULE 5-RELATED"/>
    <property type="match status" value="1"/>
</dbReference>
<keyword evidence="7" id="KW-0812">Transmembrane</keyword>
<keyword evidence="5" id="KW-0768">Sushi</keyword>
<keyword evidence="2" id="KW-1015">Disulfide bond</keyword>